<evidence type="ECO:0000313" key="3">
    <source>
        <dbReference type="Proteomes" id="UP000438699"/>
    </source>
</evidence>
<accession>A0A6N6N8H8</accession>
<comment type="caution">
    <text evidence="2">The sequence shown here is derived from an EMBL/GenBank/DDBJ whole genome shotgun (WGS) entry which is preliminary data.</text>
</comment>
<dbReference type="Proteomes" id="UP000438699">
    <property type="component" value="Unassembled WGS sequence"/>
</dbReference>
<evidence type="ECO:0000256" key="1">
    <source>
        <dbReference type="SAM" id="Phobius"/>
    </source>
</evidence>
<evidence type="ECO:0000313" key="2">
    <source>
        <dbReference type="EMBL" id="KAB1443569.1"/>
    </source>
</evidence>
<name>A0A6N6N8H8_9BACT</name>
<keyword evidence="3" id="KW-1185">Reference proteome</keyword>
<organism evidence="2 3">
    <name type="scientific">Pseudodesulfovibrio senegalensis</name>
    <dbReference type="NCBI Taxonomy" id="1721087"/>
    <lineage>
        <taxon>Bacteria</taxon>
        <taxon>Pseudomonadati</taxon>
        <taxon>Thermodesulfobacteriota</taxon>
        <taxon>Desulfovibrionia</taxon>
        <taxon>Desulfovibrionales</taxon>
        <taxon>Desulfovibrionaceae</taxon>
    </lineage>
</organism>
<dbReference type="InterPro" id="IPR008878">
    <property type="entry name" value="Transposase_IS66_Orf2"/>
</dbReference>
<dbReference type="NCBIfam" id="NF033819">
    <property type="entry name" value="IS66_TnpB"/>
    <property type="match status" value="1"/>
</dbReference>
<proteinExistence type="predicted"/>
<dbReference type="AlphaFoldDB" id="A0A6N6N8H8"/>
<dbReference type="Pfam" id="PF05717">
    <property type="entry name" value="TnpB_IS66"/>
    <property type="match status" value="1"/>
</dbReference>
<dbReference type="PANTHER" id="PTHR36455">
    <property type="match status" value="1"/>
</dbReference>
<keyword evidence="1" id="KW-0472">Membrane</keyword>
<protein>
    <submittedName>
        <fullName evidence="2">IS66 family insertion sequence element accessory protein TnpB</fullName>
    </submittedName>
</protein>
<reference evidence="2 3" key="1">
    <citation type="journal article" date="2017" name="Int. J. Syst. Evol. Microbiol.">
        <title>Desulfovibrio senegalensis sp. nov., a mesophilic sulfate reducer isolated from marine sediment.</title>
        <authorList>
            <person name="Thioye A."/>
            <person name="Gam Z.B.A."/>
            <person name="Mbengue M."/>
            <person name="Cayol J.L."/>
            <person name="Joseph-Bartoli M."/>
            <person name="Toure-Kane C."/>
            <person name="Labat M."/>
        </authorList>
    </citation>
    <scope>NUCLEOTIDE SEQUENCE [LARGE SCALE GENOMIC DNA]</scope>
    <source>
        <strain evidence="2 3">DSM 101509</strain>
    </source>
</reference>
<sequence length="132" mass="15539">MILPSSTRVYLVLGSTDLRKAIIGLSLLVSDIPEIDVFSGQLFVFCNKSRTLIKILCWDRNGFCLWQKRLEKYRFFWPECREHTLELGTRELSWLLEGLDPMQMQGHPSLKYSTIFLTIASIFQYIMYTYFP</sequence>
<dbReference type="RefSeq" id="WP_151149941.1">
    <property type="nucleotide sequence ID" value="NZ_WAIE01000001.1"/>
</dbReference>
<dbReference type="PANTHER" id="PTHR36455:SF1">
    <property type="entry name" value="BLR8292 PROTEIN"/>
    <property type="match status" value="1"/>
</dbReference>
<keyword evidence="1" id="KW-1133">Transmembrane helix</keyword>
<feature type="transmembrane region" description="Helical" evidence="1">
    <location>
        <begin position="112"/>
        <end position="131"/>
    </location>
</feature>
<keyword evidence="1" id="KW-0812">Transmembrane</keyword>
<gene>
    <name evidence="2" type="primary">tnpB</name>
    <name evidence="2" type="ORF">F8A88_04800</name>
</gene>
<dbReference type="EMBL" id="WAIE01000001">
    <property type="protein sequence ID" value="KAB1443569.1"/>
    <property type="molecule type" value="Genomic_DNA"/>
</dbReference>